<evidence type="ECO:0000313" key="4">
    <source>
        <dbReference type="EMBL" id="KAL2085488.1"/>
    </source>
</evidence>
<dbReference type="PROSITE" id="PS50835">
    <property type="entry name" value="IG_LIKE"/>
    <property type="match status" value="2"/>
</dbReference>
<gene>
    <name evidence="4" type="ORF">ACEWY4_018808</name>
</gene>
<dbReference type="EMBL" id="JBHFQA010000016">
    <property type="protein sequence ID" value="KAL2085488.1"/>
    <property type="molecule type" value="Genomic_DNA"/>
</dbReference>
<dbReference type="InterPro" id="IPR013783">
    <property type="entry name" value="Ig-like_fold"/>
</dbReference>
<dbReference type="InterPro" id="IPR036179">
    <property type="entry name" value="Ig-like_dom_sf"/>
</dbReference>
<organism evidence="4 5">
    <name type="scientific">Coilia grayii</name>
    <name type="common">Gray's grenadier anchovy</name>
    <dbReference type="NCBI Taxonomy" id="363190"/>
    <lineage>
        <taxon>Eukaryota</taxon>
        <taxon>Metazoa</taxon>
        <taxon>Chordata</taxon>
        <taxon>Craniata</taxon>
        <taxon>Vertebrata</taxon>
        <taxon>Euteleostomi</taxon>
        <taxon>Actinopterygii</taxon>
        <taxon>Neopterygii</taxon>
        <taxon>Teleostei</taxon>
        <taxon>Clupei</taxon>
        <taxon>Clupeiformes</taxon>
        <taxon>Clupeoidei</taxon>
        <taxon>Engraulidae</taxon>
        <taxon>Coilinae</taxon>
        <taxon>Coilia</taxon>
    </lineage>
</organism>
<evidence type="ECO:0000256" key="2">
    <source>
        <dbReference type="SAM" id="Phobius"/>
    </source>
</evidence>
<accession>A0ABD1JHJ0</accession>
<dbReference type="SMART" id="SM00408">
    <property type="entry name" value="IGc2"/>
    <property type="match status" value="1"/>
</dbReference>
<comment type="caution">
    <text evidence="4">The sequence shown here is derived from an EMBL/GenBank/DDBJ whole genome shotgun (WGS) entry which is preliminary data.</text>
</comment>
<proteinExistence type="predicted"/>
<feature type="transmembrane region" description="Helical" evidence="2">
    <location>
        <begin position="222"/>
        <end position="244"/>
    </location>
</feature>
<dbReference type="Gene3D" id="2.60.40.10">
    <property type="entry name" value="Immunoglobulins"/>
    <property type="match status" value="2"/>
</dbReference>
<protein>
    <recommendedName>
        <fullName evidence="3">Ig-like domain-containing protein</fullName>
    </recommendedName>
</protein>
<dbReference type="PANTHER" id="PTHR46484">
    <property type="entry name" value="SI:CH211-171H4.5-RELATED"/>
    <property type="match status" value="1"/>
</dbReference>
<dbReference type="SUPFAM" id="SSF48726">
    <property type="entry name" value="Immunoglobulin"/>
    <property type="match status" value="2"/>
</dbReference>
<keyword evidence="2" id="KW-0812">Transmembrane</keyword>
<reference evidence="4 5" key="1">
    <citation type="submission" date="2024-09" db="EMBL/GenBank/DDBJ databases">
        <title>A chromosome-level genome assembly of Gray's grenadier anchovy, Coilia grayii.</title>
        <authorList>
            <person name="Fu Z."/>
        </authorList>
    </citation>
    <scope>NUCLEOTIDE SEQUENCE [LARGE SCALE GENOMIC DNA]</scope>
    <source>
        <strain evidence="4">G4</strain>
        <tissue evidence="4">Muscle</tissue>
    </source>
</reference>
<feature type="region of interest" description="Disordered" evidence="1">
    <location>
        <begin position="252"/>
        <end position="282"/>
    </location>
</feature>
<dbReference type="Pfam" id="PF13895">
    <property type="entry name" value="Ig_2"/>
    <property type="match status" value="2"/>
</dbReference>
<dbReference type="InterPro" id="IPR003599">
    <property type="entry name" value="Ig_sub"/>
</dbReference>
<dbReference type="CDD" id="cd00096">
    <property type="entry name" value="Ig"/>
    <property type="match status" value="1"/>
</dbReference>
<dbReference type="AlphaFoldDB" id="A0ABD1JHJ0"/>
<feature type="compositionally biased region" description="Polar residues" evidence="1">
    <location>
        <begin position="252"/>
        <end position="264"/>
    </location>
</feature>
<name>A0ABD1JHJ0_9TELE</name>
<dbReference type="Proteomes" id="UP001591681">
    <property type="component" value="Unassembled WGS sequence"/>
</dbReference>
<sequence>MTHNRGTFIETYVGLNVQAALASPQVLALSDSEVAEGSSVNLTCTAAAPCPDQPPNITWSLHTADISTHIQDEKDGTKILVSFLTFTASRSHHGREIFCMASYLRHNRSAWEANSTVQILSILFSPGVVEASVSPSGAVAEGSSVTLTCNSSEANPPVHNYTWFRDTQTSPVGSGPNITFNVSSSHAGLYYCRAEHPQGGKESGRVRVKLDTGFLPDKMDTFLIVGATGGSLAVLLVVLIICVARQCKSTPLQPQSSECETSATCDEDGSTPANKPKSLEDQQEEIHYGEINFSKLPLRETSHSQRAVQEQEPETEYAVVRLSPNDAQMTDDQTDANNEDLYAQVKK</sequence>
<dbReference type="PANTHER" id="PTHR46484:SF8">
    <property type="entry name" value="B-CELL RECEPTOR CD22-LIKE-RELATED"/>
    <property type="match status" value="1"/>
</dbReference>
<keyword evidence="5" id="KW-1185">Reference proteome</keyword>
<dbReference type="InterPro" id="IPR003598">
    <property type="entry name" value="Ig_sub2"/>
</dbReference>
<evidence type="ECO:0000256" key="1">
    <source>
        <dbReference type="SAM" id="MobiDB-lite"/>
    </source>
</evidence>
<feature type="region of interest" description="Disordered" evidence="1">
    <location>
        <begin position="323"/>
        <end position="347"/>
    </location>
</feature>
<keyword evidence="2" id="KW-0472">Membrane</keyword>
<evidence type="ECO:0000313" key="5">
    <source>
        <dbReference type="Proteomes" id="UP001591681"/>
    </source>
</evidence>
<feature type="domain" description="Ig-like" evidence="3">
    <location>
        <begin position="24"/>
        <end position="118"/>
    </location>
</feature>
<feature type="domain" description="Ig-like" evidence="3">
    <location>
        <begin position="126"/>
        <end position="211"/>
    </location>
</feature>
<dbReference type="InterPro" id="IPR007110">
    <property type="entry name" value="Ig-like_dom"/>
</dbReference>
<dbReference type="SMART" id="SM00409">
    <property type="entry name" value="IG"/>
    <property type="match status" value="2"/>
</dbReference>
<keyword evidence="2" id="KW-1133">Transmembrane helix</keyword>
<evidence type="ECO:0000259" key="3">
    <source>
        <dbReference type="PROSITE" id="PS50835"/>
    </source>
</evidence>